<dbReference type="Pfam" id="PF01288">
    <property type="entry name" value="HPPK"/>
    <property type="match status" value="1"/>
</dbReference>
<dbReference type="NCBIfam" id="TIGR01498">
    <property type="entry name" value="folK"/>
    <property type="match status" value="1"/>
</dbReference>
<evidence type="ECO:0000256" key="3">
    <source>
        <dbReference type="ARBA" id="ARBA00013253"/>
    </source>
</evidence>
<dbReference type="CDD" id="cd00483">
    <property type="entry name" value="HPPK"/>
    <property type="match status" value="1"/>
</dbReference>
<dbReference type="UniPathway" id="UPA00077">
    <property type="reaction ID" value="UER00155"/>
</dbReference>
<keyword evidence="15" id="KW-1185">Reference proteome</keyword>
<keyword evidence="8" id="KW-0067">ATP-binding</keyword>
<dbReference type="GO" id="GO:0003848">
    <property type="term" value="F:2-amino-4-hydroxy-6-hydroxymethyldihydropteridine diphosphokinase activity"/>
    <property type="evidence" value="ECO:0007669"/>
    <property type="project" value="UniProtKB-EC"/>
</dbReference>
<evidence type="ECO:0000313" key="15">
    <source>
        <dbReference type="Proteomes" id="UP000003167"/>
    </source>
</evidence>
<keyword evidence="7 14" id="KW-0418">Kinase</keyword>
<dbReference type="EMBL" id="AGEK01000025">
    <property type="protein sequence ID" value="EHO70726.1"/>
    <property type="molecule type" value="Genomic_DNA"/>
</dbReference>
<evidence type="ECO:0000256" key="1">
    <source>
        <dbReference type="ARBA" id="ARBA00005051"/>
    </source>
</evidence>
<dbReference type="Proteomes" id="UP000003167">
    <property type="component" value="Unassembled WGS sequence"/>
</dbReference>
<reference evidence="14 15" key="1">
    <citation type="submission" date="2011-12" db="EMBL/GenBank/DDBJ databases">
        <title>The Genome Sequence of Prevotella maculosa OT 289.</title>
        <authorList>
            <consortium name="The Broad Institute Genome Sequencing Platform"/>
            <person name="Earl A."/>
            <person name="Ward D."/>
            <person name="Feldgarden M."/>
            <person name="Gevers D."/>
            <person name="Izard J."/>
            <person name="Blanton J.M."/>
            <person name="Mathney J."/>
            <person name="Tanner A.C."/>
            <person name="Dewhirst F.E."/>
            <person name="Young S.K."/>
            <person name="Zeng Q."/>
            <person name="Gargeya S."/>
            <person name="Fitzgerald M."/>
            <person name="Haas B."/>
            <person name="Abouelleil A."/>
            <person name="Alvarado L."/>
            <person name="Arachchi H.M."/>
            <person name="Berlin A."/>
            <person name="Chapman S.B."/>
            <person name="Gearin G."/>
            <person name="Goldberg J."/>
            <person name="Griggs A."/>
            <person name="Gujja S."/>
            <person name="Hansen M."/>
            <person name="Heiman D."/>
            <person name="Howarth C."/>
            <person name="Larimer J."/>
            <person name="Lui A."/>
            <person name="MacDonald P.J.P."/>
            <person name="McCowen C."/>
            <person name="Montmayeur A."/>
            <person name="Murphy C."/>
            <person name="Neiman D."/>
            <person name="Pearson M."/>
            <person name="Priest M."/>
            <person name="Roberts A."/>
            <person name="Saif S."/>
            <person name="Shea T."/>
            <person name="Sisk P."/>
            <person name="Stolte C."/>
            <person name="Sykes S."/>
            <person name="Wortman J."/>
            <person name="Nusbaum C."/>
            <person name="Birren B."/>
        </authorList>
    </citation>
    <scope>NUCLEOTIDE SEQUENCE [LARGE SCALE GENOMIC DNA]</scope>
    <source>
        <strain evidence="14 15">OT 289</strain>
    </source>
</reference>
<comment type="caution">
    <text evidence="14">The sequence shown here is derived from an EMBL/GenBank/DDBJ whole genome shotgun (WGS) entry which is preliminary data.</text>
</comment>
<proteinExistence type="inferred from homology"/>
<name>H1HM91_9BACT</name>
<evidence type="ECO:0000256" key="12">
    <source>
        <dbReference type="ARBA" id="ARBA00033413"/>
    </source>
</evidence>
<keyword evidence="9" id="KW-0289">Folate biosynthesis</keyword>
<dbReference type="GO" id="GO:0046654">
    <property type="term" value="P:tetrahydrofolate biosynthetic process"/>
    <property type="evidence" value="ECO:0007669"/>
    <property type="project" value="UniProtKB-UniPathway"/>
</dbReference>
<protein>
    <recommendedName>
        <fullName evidence="4">2-amino-4-hydroxy-6-hydroxymethyldihydropteridine pyrophosphokinase</fullName>
        <ecNumber evidence="3">2.7.6.3</ecNumber>
    </recommendedName>
    <alternativeName>
        <fullName evidence="11">6-hydroxymethyl-7,8-dihydropterin pyrophosphokinase</fullName>
    </alternativeName>
    <alternativeName>
        <fullName evidence="12">7,8-dihydro-6-hydroxymethylpterin-pyrophosphokinase</fullName>
    </alternativeName>
</protein>
<dbReference type="Gene3D" id="3.30.70.560">
    <property type="entry name" value="7,8-Dihydro-6-hydroxymethylpterin-pyrophosphokinase HPPK"/>
    <property type="match status" value="1"/>
</dbReference>
<dbReference type="PANTHER" id="PTHR43071">
    <property type="entry name" value="2-AMINO-4-HYDROXY-6-HYDROXYMETHYLDIHYDROPTERIDINE PYROPHOSPHOKINASE"/>
    <property type="match status" value="1"/>
</dbReference>
<comment type="pathway">
    <text evidence="1">Cofactor biosynthesis; tetrahydrofolate biosynthesis; 2-amino-4-hydroxy-6-hydroxymethyl-7,8-dihydropteridine diphosphate from 7,8-dihydroneopterin triphosphate: step 4/4.</text>
</comment>
<dbReference type="HOGENOM" id="CLU_097916_1_2_10"/>
<evidence type="ECO:0000256" key="2">
    <source>
        <dbReference type="ARBA" id="ARBA00005810"/>
    </source>
</evidence>
<feature type="domain" description="7,8-dihydro-6-hydroxymethylpterin-pyrophosphokinase" evidence="13">
    <location>
        <begin position="2"/>
        <end position="116"/>
    </location>
</feature>
<keyword evidence="5" id="KW-0808">Transferase</keyword>
<evidence type="ECO:0000313" key="14">
    <source>
        <dbReference type="EMBL" id="EHO70726.1"/>
    </source>
</evidence>
<dbReference type="AlphaFoldDB" id="H1HM91"/>
<comment type="similarity">
    <text evidence="2">Belongs to the HPPK family.</text>
</comment>
<accession>H1HM91</accession>
<dbReference type="SUPFAM" id="SSF55083">
    <property type="entry name" value="6-hydroxymethyl-7,8-dihydropterin pyrophosphokinase, HPPK"/>
    <property type="match status" value="1"/>
</dbReference>
<dbReference type="PATRIC" id="fig|999422.3.peg.1395"/>
<dbReference type="GO" id="GO:0005524">
    <property type="term" value="F:ATP binding"/>
    <property type="evidence" value="ECO:0007669"/>
    <property type="project" value="UniProtKB-KW"/>
</dbReference>
<dbReference type="STRING" id="999422.HMPREF9944_01345"/>
<evidence type="ECO:0000256" key="6">
    <source>
        <dbReference type="ARBA" id="ARBA00022741"/>
    </source>
</evidence>
<evidence type="ECO:0000256" key="5">
    <source>
        <dbReference type="ARBA" id="ARBA00022679"/>
    </source>
</evidence>
<evidence type="ECO:0000256" key="11">
    <source>
        <dbReference type="ARBA" id="ARBA00029766"/>
    </source>
</evidence>
<evidence type="ECO:0000256" key="9">
    <source>
        <dbReference type="ARBA" id="ARBA00022909"/>
    </source>
</evidence>
<dbReference type="GO" id="GO:0016301">
    <property type="term" value="F:kinase activity"/>
    <property type="evidence" value="ECO:0007669"/>
    <property type="project" value="UniProtKB-KW"/>
</dbReference>
<evidence type="ECO:0000256" key="7">
    <source>
        <dbReference type="ARBA" id="ARBA00022777"/>
    </source>
</evidence>
<evidence type="ECO:0000256" key="4">
    <source>
        <dbReference type="ARBA" id="ARBA00016218"/>
    </source>
</evidence>
<evidence type="ECO:0000256" key="10">
    <source>
        <dbReference type="ARBA" id="ARBA00029409"/>
    </source>
</evidence>
<dbReference type="InterPro" id="IPR035907">
    <property type="entry name" value="Hppk_sf"/>
</dbReference>
<dbReference type="GO" id="GO:0046656">
    <property type="term" value="P:folic acid biosynthetic process"/>
    <property type="evidence" value="ECO:0007669"/>
    <property type="project" value="UniProtKB-KW"/>
</dbReference>
<keyword evidence="6" id="KW-0547">Nucleotide-binding</keyword>
<dbReference type="PANTHER" id="PTHR43071:SF1">
    <property type="entry name" value="2-AMINO-4-HYDROXY-6-HYDROXYMETHYLDIHYDROPTERIDINE PYROPHOSPHOKINASE"/>
    <property type="match status" value="1"/>
</dbReference>
<comment type="function">
    <text evidence="10">Catalyzes the transfer of pyrophosphate from adenosine triphosphate (ATP) to 6-hydroxymethyl-7,8-dihydropterin, an enzymatic step in folate biosynthesis pathway.</text>
</comment>
<dbReference type="InterPro" id="IPR000550">
    <property type="entry name" value="Hppk"/>
</dbReference>
<gene>
    <name evidence="14" type="ORF">HMPREF9944_01345</name>
</gene>
<evidence type="ECO:0000259" key="13">
    <source>
        <dbReference type="Pfam" id="PF01288"/>
    </source>
</evidence>
<evidence type="ECO:0000256" key="8">
    <source>
        <dbReference type="ARBA" id="ARBA00022840"/>
    </source>
</evidence>
<organism evidence="14 15">
    <name type="scientific">Segatella maculosa OT 289</name>
    <dbReference type="NCBI Taxonomy" id="999422"/>
    <lineage>
        <taxon>Bacteria</taxon>
        <taxon>Pseudomonadati</taxon>
        <taxon>Bacteroidota</taxon>
        <taxon>Bacteroidia</taxon>
        <taxon>Bacteroidales</taxon>
        <taxon>Prevotellaceae</taxon>
        <taxon>Segatella</taxon>
    </lineage>
</organism>
<dbReference type="EC" id="2.7.6.3" evidence="3"/>
<sequence>MRDAIQLLETAVGTVKRQSEMIETEPWGFCSPNRFINMCVCIETRLTPRQLLEATRTIEKKMGRTVKSDVNGYADRIIDIDILLYDDLRIDEADLHIPHPLMHERDFVMIPLREILE</sequence>